<accession>A0A0F2MGA0</accession>
<dbReference type="RefSeq" id="XP_016590556.1">
    <property type="nucleotide sequence ID" value="XM_016734591.1"/>
</dbReference>
<protein>
    <submittedName>
        <fullName evidence="1">Uncharacterized protein</fullName>
    </submittedName>
</protein>
<dbReference type="AlphaFoldDB" id="A0A0F2MGA0"/>
<evidence type="ECO:0000313" key="2">
    <source>
        <dbReference type="Proteomes" id="UP000033710"/>
    </source>
</evidence>
<organism evidence="1 2">
    <name type="scientific">Sporothrix schenckii 1099-18</name>
    <dbReference type="NCBI Taxonomy" id="1397361"/>
    <lineage>
        <taxon>Eukaryota</taxon>
        <taxon>Fungi</taxon>
        <taxon>Dikarya</taxon>
        <taxon>Ascomycota</taxon>
        <taxon>Pezizomycotina</taxon>
        <taxon>Sordariomycetes</taxon>
        <taxon>Sordariomycetidae</taxon>
        <taxon>Ophiostomatales</taxon>
        <taxon>Ophiostomataceae</taxon>
        <taxon>Sporothrix</taxon>
    </lineage>
</organism>
<dbReference type="GeneID" id="27669868"/>
<comment type="caution">
    <text evidence="1">The sequence shown here is derived from an EMBL/GenBank/DDBJ whole genome shotgun (WGS) entry which is preliminary data.</text>
</comment>
<proteinExistence type="predicted"/>
<dbReference type="VEuPathDB" id="FungiDB:SPSK_07938"/>
<name>A0A0F2MGA0_SPOSC</name>
<reference evidence="1 2" key="2">
    <citation type="journal article" date="2015" name="Eukaryot. Cell">
        <title>Asexual propagation of a virulent clone complex in a human and feline outbreak of sporotrichosis.</title>
        <authorList>
            <person name="Teixeira Mde M."/>
            <person name="Rodrigues A.M."/>
            <person name="Tsui C.K."/>
            <person name="de Almeida L.G."/>
            <person name="Van Diepeningen A.D."/>
            <person name="van den Ende B.G."/>
            <person name="Fernandes G.F."/>
            <person name="Kano R."/>
            <person name="Hamelin R.C."/>
            <person name="Lopes-Bezerra L.M."/>
            <person name="Vasconcelos A.T."/>
            <person name="de Hoog S."/>
            <person name="de Camargo Z.P."/>
            <person name="Felipe M.S."/>
        </authorList>
    </citation>
    <scope>NUCLEOTIDE SEQUENCE [LARGE SCALE GENOMIC DNA]</scope>
    <source>
        <strain evidence="1 2">1099-18</strain>
    </source>
</reference>
<dbReference type="EMBL" id="AXCR01000004">
    <property type="protein sequence ID" value="KJR87880.1"/>
    <property type="molecule type" value="Genomic_DNA"/>
</dbReference>
<reference evidence="1 2" key="1">
    <citation type="journal article" date="2014" name="BMC Genomics">
        <title>Comparative genomics of the major fungal agents of human and animal Sporotrichosis: Sporothrix schenckii and Sporothrix brasiliensis.</title>
        <authorList>
            <person name="Teixeira M.M."/>
            <person name="de Almeida L.G."/>
            <person name="Kubitschek-Barreira P."/>
            <person name="Alves F.L."/>
            <person name="Kioshima E.S."/>
            <person name="Abadio A.K."/>
            <person name="Fernandes L."/>
            <person name="Derengowski L.S."/>
            <person name="Ferreira K.S."/>
            <person name="Souza R.C."/>
            <person name="Ruiz J.C."/>
            <person name="de Andrade N.C."/>
            <person name="Paes H.C."/>
            <person name="Nicola A.M."/>
            <person name="Albuquerque P."/>
            <person name="Gerber A.L."/>
            <person name="Martins V.P."/>
            <person name="Peconick L.D."/>
            <person name="Neto A.V."/>
            <person name="Chaucanez C.B."/>
            <person name="Silva P.A."/>
            <person name="Cunha O.L."/>
            <person name="de Oliveira F.F."/>
            <person name="dos Santos T.C."/>
            <person name="Barros A.L."/>
            <person name="Soares M.A."/>
            <person name="de Oliveira L.M."/>
            <person name="Marini M.M."/>
            <person name="Villalobos-Duno H."/>
            <person name="Cunha M.M."/>
            <person name="de Hoog S."/>
            <person name="da Silveira J.F."/>
            <person name="Henrissat B."/>
            <person name="Nino-Vega G.A."/>
            <person name="Cisalpino P.S."/>
            <person name="Mora-Montes H.M."/>
            <person name="Almeida S.R."/>
            <person name="Stajich J.E."/>
            <person name="Lopes-Bezerra L.M."/>
            <person name="Vasconcelos A.T."/>
            <person name="Felipe M.S."/>
        </authorList>
    </citation>
    <scope>NUCLEOTIDE SEQUENCE [LARGE SCALE GENOMIC DNA]</scope>
    <source>
        <strain evidence="1 2">1099-18</strain>
    </source>
</reference>
<sequence length="220" mass="23966">MPLTKRYSKCKAEKPPTTTHQPCFYKSAFFNINRSASPPLRVPYPWWNAASVPLAQNGSGESQYDCIRAWYSGHWNPTGRAAKPGAVALPTLYGRPATCRGLPIMIIAATFLPMANLRALRITVHHEYGFGALRRKLRHLRQHRQDTCRHAETVASVGVAGGRVDNGLGCGAGKRFQYQIDEGAGGTKTGRRRGLTGGNDVQLRTDEGRAGVGIIVGVVL</sequence>
<dbReference type="Proteomes" id="UP000033710">
    <property type="component" value="Unassembled WGS sequence"/>
</dbReference>
<gene>
    <name evidence="1" type="ORF">SPSK_07938</name>
</gene>
<dbReference type="KEGG" id="ssck:SPSK_07938"/>
<evidence type="ECO:0000313" key="1">
    <source>
        <dbReference type="EMBL" id="KJR87880.1"/>
    </source>
</evidence>